<dbReference type="InParanoid" id="A0A2J6TDJ8"/>
<dbReference type="EMBL" id="KZ613786">
    <property type="protein sequence ID" value="PMD61107.1"/>
    <property type="molecule type" value="Genomic_DNA"/>
</dbReference>
<evidence type="ECO:0000313" key="4">
    <source>
        <dbReference type="Proteomes" id="UP000235371"/>
    </source>
</evidence>
<evidence type="ECO:0000256" key="2">
    <source>
        <dbReference type="SAM" id="Phobius"/>
    </source>
</evidence>
<dbReference type="Proteomes" id="UP000235371">
    <property type="component" value="Unassembled WGS sequence"/>
</dbReference>
<sequence length="197" mass="20434">MGDKNDCCPFQVISTTTTVTATATAAGAGPPTTKFDFPSASATDQITLPDCPADYQTISSSFCCPSGYLLWDTLLGGITPCYSTTSNYLTPPPIPVSSTTNIGSSVGPETVTSTVINVVYAMNYPVKSRPSGLSKGADAGVGVGSVAAVALAGSALLWFFFRRRRGEHGEHGEHSPYFGRGRSPRDLGSSPSTVPTP</sequence>
<proteinExistence type="predicted"/>
<dbReference type="RefSeq" id="XP_024738011.1">
    <property type="nucleotide sequence ID" value="XM_024872210.1"/>
</dbReference>
<gene>
    <name evidence="3" type="ORF">K444DRAFT_363722</name>
</gene>
<feature type="region of interest" description="Disordered" evidence="1">
    <location>
        <begin position="168"/>
        <end position="197"/>
    </location>
</feature>
<dbReference type="OrthoDB" id="3559765at2759"/>
<evidence type="ECO:0000313" key="3">
    <source>
        <dbReference type="EMBL" id="PMD61107.1"/>
    </source>
</evidence>
<keyword evidence="2" id="KW-0472">Membrane</keyword>
<keyword evidence="2" id="KW-0812">Transmembrane</keyword>
<keyword evidence="2" id="KW-1133">Transmembrane helix</keyword>
<organism evidence="3 4">
    <name type="scientific">Hyaloscypha bicolor E</name>
    <dbReference type="NCBI Taxonomy" id="1095630"/>
    <lineage>
        <taxon>Eukaryota</taxon>
        <taxon>Fungi</taxon>
        <taxon>Dikarya</taxon>
        <taxon>Ascomycota</taxon>
        <taxon>Pezizomycotina</taxon>
        <taxon>Leotiomycetes</taxon>
        <taxon>Helotiales</taxon>
        <taxon>Hyaloscyphaceae</taxon>
        <taxon>Hyaloscypha</taxon>
        <taxon>Hyaloscypha bicolor</taxon>
    </lineage>
</organism>
<dbReference type="AlphaFoldDB" id="A0A2J6TDJ8"/>
<accession>A0A2J6TDJ8</accession>
<dbReference type="STRING" id="1095630.A0A2J6TDJ8"/>
<reference evidence="3 4" key="1">
    <citation type="submission" date="2016-04" db="EMBL/GenBank/DDBJ databases">
        <title>A degradative enzymes factory behind the ericoid mycorrhizal symbiosis.</title>
        <authorList>
            <consortium name="DOE Joint Genome Institute"/>
            <person name="Martino E."/>
            <person name="Morin E."/>
            <person name="Grelet G."/>
            <person name="Kuo A."/>
            <person name="Kohler A."/>
            <person name="Daghino S."/>
            <person name="Barry K."/>
            <person name="Choi C."/>
            <person name="Cichocki N."/>
            <person name="Clum A."/>
            <person name="Copeland A."/>
            <person name="Hainaut M."/>
            <person name="Haridas S."/>
            <person name="Labutti K."/>
            <person name="Lindquist E."/>
            <person name="Lipzen A."/>
            <person name="Khouja H.-R."/>
            <person name="Murat C."/>
            <person name="Ohm R."/>
            <person name="Olson A."/>
            <person name="Spatafora J."/>
            <person name="Veneault-Fourrey C."/>
            <person name="Henrissat B."/>
            <person name="Grigoriev I."/>
            <person name="Martin F."/>
            <person name="Perotto S."/>
        </authorList>
    </citation>
    <scope>NUCLEOTIDE SEQUENCE [LARGE SCALE GENOMIC DNA]</scope>
    <source>
        <strain evidence="3 4">E</strain>
    </source>
</reference>
<dbReference type="GeneID" id="36580291"/>
<keyword evidence="4" id="KW-1185">Reference proteome</keyword>
<evidence type="ECO:0000256" key="1">
    <source>
        <dbReference type="SAM" id="MobiDB-lite"/>
    </source>
</evidence>
<name>A0A2J6TDJ8_9HELO</name>
<protein>
    <submittedName>
        <fullName evidence="3">Uncharacterized protein</fullName>
    </submittedName>
</protein>
<feature type="transmembrane region" description="Helical" evidence="2">
    <location>
        <begin position="139"/>
        <end position="161"/>
    </location>
</feature>